<keyword evidence="2" id="KW-0812">Transmembrane</keyword>
<comment type="caution">
    <text evidence="4">The sequence shown here is derived from an EMBL/GenBank/DDBJ whole genome shotgun (WGS) entry which is preliminary data.</text>
</comment>
<evidence type="ECO:0000256" key="1">
    <source>
        <dbReference type="SAM" id="MobiDB-lite"/>
    </source>
</evidence>
<feature type="compositionally biased region" description="Low complexity" evidence="1">
    <location>
        <begin position="215"/>
        <end position="279"/>
    </location>
</feature>
<feature type="region of interest" description="Disordered" evidence="1">
    <location>
        <begin position="64"/>
        <end position="164"/>
    </location>
</feature>
<feature type="compositionally biased region" description="Low complexity" evidence="1">
    <location>
        <begin position="93"/>
        <end position="114"/>
    </location>
</feature>
<feature type="transmembrane region" description="Helical" evidence="2">
    <location>
        <begin position="168"/>
        <end position="192"/>
    </location>
</feature>
<dbReference type="InterPro" id="IPR036366">
    <property type="entry name" value="PGBDSf"/>
</dbReference>
<dbReference type="Gene3D" id="1.10.101.10">
    <property type="entry name" value="PGBD-like superfamily/PGBD"/>
    <property type="match status" value="1"/>
</dbReference>
<gene>
    <name evidence="4" type="ORF">VXC91_09350</name>
</gene>
<reference evidence="4" key="1">
    <citation type="submission" date="2024-01" db="EMBL/GenBank/DDBJ databases">
        <title>First draft genome sequence data of TA4-1, the type strain of Gram-positive actinobacterium Streptomyces chiangmaiensis.</title>
        <authorList>
            <person name="Yasawong M."/>
            <person name="Nantapong N."/>
        </authorList>
    </citation>
    <scope>NUCLEOTIDE SEQUENCE</scope>
    <source>
        <strain evidence="4">TA4-1</strain>
    </source>
</reference>
<evidence type="ECO:0000259" key="3">
    <source>
        <dbReference type="Pfam" id="PF01471"/>
    </source>
</evidence>
<name>A0ABU7FDD7_9ACTN</name>
<dbReference type="RefSeq" id="WP_329506537.1">
    <property type="nucleotide sequence ID" value="NZ_BAAAYZ010000154.1"/>
</dbReference>
<proteinExistence type="predicted"/>
<protein>
    <submittedName>
        <fullName evidence="4">Peptidoglycan-binding protein</fullName>
    </submittedName>
</protein>
<evidence type="ECO:0000313" key="4">
    <source>
        <dbReference type="EMBL" id="MED7822182.1"/>
    </source>
</evidence>
<organism evidence="4 5">
    <name type="scientific">Streptomyces chiangmaiensis</name>
    <dbReference type="NCBI Taxonomy" id="766497"/>
    <lineage>
        <taxon>Bacteria</taxon>
        <taxon>Bacillati</taxon>
        <taxon>Actinomycetota</taxon>
        <taxon>Actinomycetes</taxon>
        <taxon>Kitasatosporales</taxon>
        <taxon>Streptomycetaceae</taxon>
        <taxon>Streptomyces</taxon>
    </lineage>
</organism>
<feature type="compositionally biased region" description="Basic and acidic residues" evidence="1">
    <location>
        <begin position="350"/>
        <end position="359"/>
    </location>
</feature>
<dbReference type="SUPFAM" id="SSF47090">
    <property type="entry name" value="PGBD-like"/>
    <property type="match status" value="1"/>
</dbReference>
<evidence type="ECO:0000313" key="5">
    <source>
        <dbReference type="Proteomes" id="UP001333996"/>
    </source>
</evidence>
<feature type="domain" description="Peptidoglycan binding-like" evidence="3">
    <location>
        <begin position="294"/>
        <end position="352"/>
    </location>
</feature>
<feature type="region of interest" description="Disordered" evidence="1">
    <location>
        <begin position="336"/>
        <end position="359"/>
    </location>
</feature>
<accession>A0ABU7FDD7</accession>
<feature type="region of interest" description="Disordered" evidence="1">
    <location>
        <begin position="211"/>
        <end position="288"/>
    </location>
</feature>
<keyword evidence="2" id="KW-0472">Membrane</keyword>
<dbReference type="EMBL" id="JAYWVC010000020">
    <property type="protein sequence ID" value="MED7822182.1"/>
    <property type="molecule type" value="Genomic_DNA"/>
</dbReference>
<dbReference type="InterPro" id="IPR036365">
    <property type="entry name" value="PGBD-like_sf"/>
</dbReference>
<dbReference type="Pfam" id="PF01471">
    <property type="entry name" value="PG_binding_1"/>
    <property type="match status" value="1"/>
</dbReference>
<sequence>MNGTNGQACPECGAPRRPDGTPSCACTRRASDALRDVRTAEAAAAEDFDPLRIRPYVDLGVTTTEAQAAPDETVRLAAVSEGTERPTAGPEGADGPDAVVPDAAGVPVASAAPDETARLAAATHDDSGSDGTRPPDETMQLGAVPDGAEGPLAPLPGAEPSRRRRRTVVLAAAVAVATVVATAGLASGLFSYDSPERDGALPEDIRASVPKELSPDAASASASTLSVPAPSASATPSPTASAWPSATPSTSPSPTASATPSRPATTALPAGSPSPSSGGDWDQDRSQVLRHGDRGPEVTELQLRLHQLHLYFGPASGRYGNQVENAVRTYQVTRDITQDEHGEYGPASRAKLESETIEP</sequence>
<feature type="region of interest" description="Disordered" evidence="1">
    <location>
        <begin position="1"/>
        <end position="23"/>
    </location>
</feature>
<dbReference type="Proteomes" id="UP001333996">
    <property type="component" value="Unassembled WGS sequence"/>
</dbReference>
<keyword evidence="2" id="KW-1133">Transmembrane helix</keyword>
<evidence type="ECO:0000256" key="2">
    <source>
        <dbReference type="SAM" id="Phobius"/>
    </source>
</evidence>
<keyword evidence="5" id="KW-1185">Reference proteome</keyword>
<dbReference type="InterPro" id="IPR002477">
    <property type="entry name" value="Peptidoglycan-bd-like"/>
</dbReference>